<dbReference type="InterPro" id="IPR016161">
    <property type="entry name" value="Ald_DH/histidinol_DH"/>
</dbReference>
<proteinExistence type="inferred from homology"/>
<evidence type="ECO:0000259" key="7">
    <source>
        <dbReference type="Pfam" id="PF00171"/>
    </source>
</evidence>
<dbReference type="GO" id="GO:0004029">
    <property type="term" value="F:aldehyde dehydrogenase (NAD+) activity"/>
    <property type="evidence" value="ECO:0007669"/>
    <property type="project" value="UniProtKB-EC"/>
</dbReference>
<comment type="similarity">
    <text evidence="1 6">Belongs to the aldehyde dehydrogenase family.</text>
</comment>
<dbReference type="PANTHER" id="PTHR42804">
    <property type="entry name" value="ALDEHYDE DEHYDROGENASE"/>
    <property type="match status" value="1"/>
</dbReference>
<name>A0A1A0QZ85_MYCPR</name>
<dbReference type="InterPro" id="IPR016163">
    <property type="entry name" value="Ald_DH_C"/>
</dbReference>
<keyword evidence="2 6" id="KW-0560">Oxidoreductase</keyword>
<evidence type="ECO:0000256" key="5">
    <source>
        <dbReference type="PROSITE-ProRule" id="PRU10007"/>
    </source>
</evidence>
<protein>
    <recommendedName>
        <fullName evidence="3">aldehyde dehydrogenase (NAD(+))</fullName>
        <ecNumber evidence="3">1.2.1.3</ecNumber>
    </recommendedName>
</protein>
<gene>
    <name evidence="8" type="ORF">A5792_25845</name>
</gene>
<dbReference type="FunFam" id="3.40.309.10:FF:000009">
    <property type="entry name" value="Aldehyde dehydrogenase A"/>
    <property type="match status" value="1"/>
</dbReference>
<dbReference type="EMBL" id="LZSO01000031">
    <property type="protein sequence ID" value="OBB27228.1"/>
    <property type="molecule type" value="Genomic_DNA"/>
</dbReference>
<feature type="active site" evidence="5">
    <location>
        <position position="258"/>
    </location>
</feature>
<evidence type="ECO:0000256" key="3">
    <source>
        <dbReference type="ARBA" id="ARBA00024226"/>
    </source>
</evidence>
<dbReference type="Pfam" id="PF00171">
    <property type="entry name" value="Aldedh"/>
    <property type="match status" value="1"/>
</dbReference>
<evidence type="ECO:0000313" key="8">
    <source>
        <dbReference type="EMBL" id="OBB27228.1"/>
    </source>
</evidence>
<evidence type="ECO:0000256" key="6">
    <source>
        <dbReference type="RuleBase" id="RU003345"/>
    </source>
</evidence>
<dbReference type="Proteomes" id="UP000093902">
    <property type="component" value="Unassembled WGS sequence"/>
</dbReference>
<dbReference type="Gene3D" id="3.40.309.10">
    <property type="entry name" value="Aldehyde Dehydrogenase, Chain A, domain 2"/>
    <property type="match status" value="1"/>
</dbReference>
<evidence type="ECO:0000256" key="2">
    <source>
        <dbReference type="ARBA" id="ARBA00023002"/>
    </source>
</evidence>
<dbReference type="FunFam" id="3.40.605.10:FF:000007">
    <property type="entry name" value="NAD/NADP-dependent betaine aldehyde dehydrogenase"/>
    <property type="match status" value="1"/>
</dbReference>
<reference evidence="9" key="1">
    <citation type="submission" date="2016-06" db="EMBL/GenBank/DDBJ databases">
        <authorList>
            <person name="Sutton G."/>
            <person name="Brinkac L."/>
            <person name="Sanka R."/>
            <person name="Adams M."/>
            <person name="Lau E."/>
            <person name="Mehaffy C."/>
            <person name="Tameris M."/>
            <person name="Hatherill M."/>
            <person name="Hanekom W."/>
            <person name="Mahomed H."/>
            <person name="Mcshane H."/>
        </authorList>
    </citation>
    <scope>NUCLEOTIDE SEQUENCE [LARGE SCALE GENOMIC DNA]</scope>
    <source>
        <strain evidence="9">852002-51209_SCH5440388</strain>
    </source>
</reference>
<dbReference type="InterPro" id="IPR015590">
    <property type="entry name" value="Aldehyde_DH_dom"/>
</dbReference>
<comment type="caution">
    <text evidence="8">The sequence shown here is derived from an EMBL/GenBank/DDBJ whole genome shotgun (WGS) entry which is preliminary data.</text>
</comment>
<evidence type="ECO:0000256" key="4">
    <source>
        <dbReference type="ARBA" id="ARBA00049194"/>
    </source>
</evidence>
<accession>A0A1A0QZ85</accession>
<dbReference type="CDD" id="cd07139">
    <property type="entry name" value="ALDH_AldA-Rv0768"/>
    <property type="match status" value="1"/>
</dbReference>
<feature type="domain" description="Aldehyde dehydrogenase" evidence="7">
    <location>
        <begin position="22"/>
        <end position="482"/>
    </location>
</feature>
<dbReference type="InterPro" id="IPR029510">
    <property type="entry name" value="Ald_DH_CS_GLU"/>
</dbReference>
<dbReference type="InterPro" id="IPR016160">
    <property type="entry name" value="Ald_DH_CS_CYS"/>
</dbReference>
<dbReference type="OrthoDB" id="6882680at2"/>
<dbReference type="RefSeq" id="WP_064934094.1">
    <property type="nucleotide sequence ID" value="NZ_LZSO01000031.1"/>
</dbReference>
<evidence type="ECO:0000256" key="1">
    <source>
        <dbReference type="ARBA" id="ARBA00009986"/>
    </source>
</evidence>
<dbReference type="EC" id="1.2.1.3" evidence="3"/>
<dbReference type="PROSITE" id="PS00687">
    <property type="entry name" value="ALDEHYDE_DEHYDR_GLU"/>
    <property type="match status" value="1"/>
</dbReference>
<sequence>MSAPGQALGSRQRDTIYIGGQWVASTGTRRDIVSPATVEVIGYAPDGTAADMDRAVTAARKTFDDGGWSGLPITDRARYLRRAGEIYAEHSNEIAELITAEMGSPITFSRNAQGPIAQHVLAYFAALGDRFEVEQQRTELSAPVSVIHDPSGVVAAIAPWNYPQALLLMKIAPALVAGCTVVAKPSPETALDGLLLAQIFDEAGLPPGVLNVVPADREAGEHLISHPGVDRVAFTGSTEAGRRVAEICGRDLRRCTLELGGKSAALVLDDADIALTVAGLRDAAFRNSGQTCTNQTRILVPHSRIDEFTDAFCDMVSSMVVGDPTDPATEIGPLVSQRQRERVEGYVAIGQAEGAKLVLGGGRPAGLDTGWYVQPAVFTGADNGMRIAREEVFGPVVCLIPYTDDEEGLAITNDSEYGLAGSIWGTDVGRATALAKRVRAGMILVNGAGASFDGPFGGFGQSGIGRECGIEGLLAYTEPKQVPLF</sequence>
<dbReference type="Gene3D" id="3.40.605.10">
    <property type="entry name" value="Aldehyde Dehydrogenase, Chain A, domain 1"/>
    <property type="match status" value="1"/>
</dbReference>
<organism evidence="8 9">
    <name type="scientific">Mycolicibacterium peregrinum</name>
    <name type="common">Mycobacterium peregrinum</name>
    <dbReference type="NCBI Taxonomy" id="43304"/>
    <lineage>
        <taxon>Bacteria</taxon>
        <taxon>Bacillati</taxon>
        <taxon>Actinomycetota</taxon>
        <taxon>Actinomycetes</taxon>
        <taxon>Mycobacteriales</taxon>
        <taxon>Mycobacteriaceae</taxon>
        <taxon>Mycolicibacterium</taxon>
    </lineage>
</organism>
<comment type="catalytic activity">
    <reaction evidence="4">
        <text>an aldehyde + NAD(+) + H2O = a carboxylate + NADH + 2 H(+)</text>
        <dbReference type="Rhea" id="RHEA:16185"/>
        <dbReference type="ChEBI" id="CHEBI:15377"/>
        <dbReference type="ChEBI" id="CHEBI:15378"/>
        <dbReference type="ChEBI" id="CHEBI:17478"/>
        <dbReference type="ChEBI" id="CHEBI:29067"/>
        <dbReference type="ChEBI" id="CHEBI:57540"/>
        <dbReference type="ChEBI" id="CHEBI:57945"/>
        <dbReference type="EC" id="1.2.1.3"/>
    </reaction>
</comment>
<dbReference type="PANTHER" id="PTHR42804:SF1">
    <property type="entry name" value="ALDEHYDE DEHYDROGENASE-RELATED"/>
    <property type="match status" value="1"/>
</dbReference>
<evidence type="ECO:0000313" key="9">
    <source>
        <dbReference type="Proteomes" id="UP000093902"/>
    </source>
</evidence>
<dbReference type="PROSITE" id="PS00070">
    <property type="entry name" value="ALDEHYDE_DEHYDR_CYS"/>
    <property type="match status" value="1"/>
</dbReference>
<dbReference type="AlphaFoldDB" id="A0A1A0QZ85"/>
<dbReference type="InterPro" id="IPR016162">
    <property type="entry name" value="Ald_DH_N"/>
</dbReference>
<dbReference type="SUPFAM" id="SSF53720">
    <property type="entry name" value="ALDH-like"/>
    <property type="match status" value="1"/>
</dbReference>